<gene>
    <name evidence="2" type="ORF">NBRC116598_28050</name>
</gene>
<comment type="caution">
    <text evidence="2">The sequence shown here is derived from an EMBL/GenBank/DDBJ whole genome shotgun (WGS) entry which is preliminary data.</text>
</comment>
<sequence length="122" mass="12162">MNSRILTGLCGGFLVLAVSACDTVPLEAPLQVSGALPIGYANDEAQCRAEARRVGQGHIGKTAAIVGTGGALGGALEGHDKALAGAVVGAAVGAAIGDAEVKQAQRNYLVQCMQQRGHPVTG</sequence>
<protein>
    <recommendedName>
        <fullName evidence="4">Glycine zipper family protein</fullName>
    </recommendedName>
</protein>
<evidence type="ECO:0000313" key="2">
    <source>
        <dbReference type="EMBL" id="GAA6197361.1"/>
    </source>
</evidence>
<dbReference type="RefSeq" id="WP_353400972.1">
    <property type="nucleotide sequence ID" value="NZ_BAABWU010000011.1"/>
</dbReference>
<evidence type="ECO:0000256" key="1">
    <source>
        <dbReference type="SAM" id="SignalP"/>
    </source>
</evidence>
<dbReference type="Proteomes" id="UP001441944">
    <property type="component" value="Unassembled WGS sequence"/>
</dbReference>
<evidence type="ECO:0000313" key="3">
    <source>
        <dbReference type="Proteomes" id="UP001441944"/>
    </source>
</evidence>
<dbReference type="EMBL" id="BAABWU010000011">
    <property type="protein sequence ID" value="GAA6197361.1"/>
    <property type="molecule type" value="Genomic_DNA"/>
</dbReference>
<organism evidence="2 3">
    <name type="scientific">Pseudophaeobacter arcticus</name>
    <dbReference type="NCBI Taxonomy" id="385492"/>
    <lineage>
        <taxon>Bacteria</taxon>
        <taxon>Pseudomonadati</taxon>
        <taxon>Pseudomonadota</taxon>
        <taxon>Alphaproteobacteria</taxon>
        <taxon>Rhodobacterales</taxon>
        <taxon>Paracoccaceae</taxon>
        <taxon>Pseudophaeobacter</taxon>
    </lineage>
</organism>
<accession>A0ABQ0AN97</accession>
<reference evidence="2 3" key="1">
    <citation type="submission" date="2024-04" db="EMBL/GenBank/DDBJ databases">
        <title>Draft genome sequence of Pseudophaeobacter arcticus NBRC 116598.</title>
        <authorList>
            <person name="Miyakawa T."/>
            <person name="Kusuya Y."/>
            <person name="Miura T."/>
        </authorList>
    </citation>
    <scope>NUCLEOTIDE SEQUENCE [LARGE SCALE GENOMIC DNA]</scope>
    <source>
        <strain evidence="2 3">SU-CL00105</strain>
    </source>
</reference>
<evidence type="ECO:0008006" key="4">
    <source>
        <dbReference type="Google" id="ProtNLM"/>
    </source>
</evidence>
<feature type="chain" id="PRO_5046970771" description="Glycine zipper family protein" evidence="1">
    <location>
        <begin position="21"/>
        <end position="122"/>
    </location>
</feature>
<proteinExistence type="predicted"/>
<keyword evidence="3" id="KW-1185">Reference proteome</keyword>
<name>A0ABQ0AN97_9RHOB</name>
<dbReference type="PROSITE" id="PS51257">
    <property type="entry name" value="PROKAR_LIPOPROTEIN"/>
    <property type="match status" value="1"/>
</dbReference>
<keyword evidence="1" id="KW-0732">Signal</keyword>
<feature type="signal peptide" evidence="1">
    <location>
        <begin position="1"/>
        <end position="20"/>
    </location>
</feature>